<dbReference type="InterPro" id="IPR036286">
    <property type="entry name" value="LexA/Signal_pep-like_sf"/>
</dbReference>
<dbReference type="GO" id="GO:0006508">
    <property type="term" value="P:proteolysis"/>
    <property type="evidence" value="ECO:0007669"/>
    <property type="project" value="InterPro"/>
</dbReference>
<keyword evidence="6 12" id="KW-0068">Autocatalytic cleavage</keyword>
<evidence type="ECO:0000313" key="17">
    <source>
        <dbReference type="Proteomes" id="UP000231098"/>
    </source>
</evidence>
<dbReference type="InterPro" id="IPR039418">
    <property type="entry name" value="LexA-like"/>
</dbReference>
<dbReference type="GO" id="GO:0006281">
    <property type="term" value="P:DNA repair"/>
    <property type="evidence" value="ECO:0007669"/>
    <property type="project" value="UniProtKB-UniRule"/>
</dbReference>
<evidence type="ECO:0000256" key="4">
    <source>
        <dbReference type="ARBA" id="ARBA00022763"/>
    </source>
</evidence>
<dbReference type="SUPFAM" id="SSF51306">
    <property type="entry name" value="LexA/Signal peptidase"/>
    <property type="match status" value="1"/>
</dbReference>
<name>A0A2H0X9H7_UNCKA</name>
<dbReference type="InterPro" id="IPR036388">
    <property type="entry name" value="WH-like_DNA-bd_sf"/>
</dbReference>
<dbReference type="AlphaFoldDB" id="A0A2H0X9H7"/>
<dbReference type="Pfam" id="PF01726">
    <property type="entry name" value="LexA_DNA_bind"/>
    <property type="match status" value="1"/>
</dbReference>
<dbReference type="SUPFAM" id="SSF46785">
    <property type="entry name" value="Winged helix' DNA-binding domain"/>
    <property type="match status" value="1"/>
</dbReference>
<feature type="domain" description="LexA repressor DNA-binding" evidence="15">
    <location>
        <begin position="7"/>
        <end position="66"/>
    </location>
</feature>
<dbReference type="CDD" id="cd06529">
    <property type="entry name" value="S24_LexA-like"/>
    <property type="match status" value="1"/>
</dbReference>
<protein>
    <recommendedName>
        <fullName evidence="12">LexA repressor</fullName>
        <ecNumber evidence="12">3.4.21.88</ecNumber>
    </recommendedName>
</protein>
<proteinExistence type="inferred from homology"/>
<keyword evidence="7 12" id="KW-0805">Transcription regulation</keyword>
<keyword evidence="10 12" id="KW-0234">DNA repair</keyword>
<comment type="catalytic activity">
    <reaction evidence="12">
        <text>Hydrolysis of Ala-|-Gly bond in repressor LexA.</text>
        <dbReference type="EC" id="3.4.21.88"/>
    </reaction>
</comment>
<evidence type="ECO:0000256" key="3">
    <source>
        <dbReference type="ARBA" id="ARBA00022705"/>
    </source>
</evidence>
<feature type="active site" description="For autocatalytic cleavage activity" evidence="12">
    <location>
        <position position="165"/>
    </location>
</feature>
<dbReference type="GO" id="GO:0045892">
    <property type="term" value="P:negative regulation of DNA-templated transcription"/>
    <property type="evidence" value="ECO:0007669"/>
    <property type="project" value="UniProtKB-UniRule"/>
</dbReference>
<evidence type="ECO:0000256" key="1">
    <source>
        <dbReference type="ARBA" id="ARBA00007484"/>
    </source>
</evidence>
<dbReference type="InterPro" id="IPR006200">
    <property type="entry name" value="LexA"/>
</dbReference>
<dbReference type="EC" id="3.4.21.88" evidence="12"/>
<dbReference type="Gene3D" id="1.10.10.10">
    <property type="entry name" value="Winged helix-like DNA-binding domain superfamily/Winged helix DNA-binding domain"/>
    <property type="match status" value="1"/>
</dbReference>
<keyword evidence="4 12" id="KW-0227">DNA damage</keyword>
<organism evidence="16 17">
    <name type="scientific">candidate division WWE3 bacterium CG08_land_8_20_14_0_20_41_15</name>
    <dbReference type="NCBI Taxonomy" id="1975086"/>
    <lineage>
        <taxon>Bacteria</taxon>
        <taxon>Katanobacteria</taxon>
    </lineage>
</organism>
<dbReference type="EMBL" id="PEYV01000029">
    <property type="protein sequence ID" value="PIS21587.1"/>
    <property type="molecule type" value="Genomic_DNA"/>
</dbReference>
<evidence type="ECO:0000256" key="10">
    <source>
        <dbReference type="ARBA" id="ARBA00023204"/>
    </source>
</evidence>
<comment type="function">
    <text evidence="12">Represses a number of genes involved in the response to DNA damage (SOS response), including recA and lexA. In the presence of single-stranded DNA, RecA interacts with LexA causing an autocatalytic cleavage which disrupts the DNA-binding part of LexA, leading to derepression of the SOS regulon and eventually DNA repair.</text>
</comment>
<dbReference type="FunFam" id="2.10.109.10:FF:000001">
    <property type="entry name" value="LexA repressor"/>
    <property type="match status" value="1"/>
</dbReference>
<keyword evidence="2 12" id="KW-0678">Repressor</keyword>
<sequence length="205" mass="22825">MPPTIYKKQREILDFISQYIQLHGYSPTLREIAESSGVSSLATIHEHLSSLENKGLLKRFTGAVRGMEITEPLVSSSITSMELPLVGRIAAGRPIEAIEDLTETITIPPSMVTGKKRAFALQVRGDSMIEAGILDGDYVIIEQTETAENGEIVVALLDNEFATLKRYYKEKDRIRLEPANSTMSPIYVSKVKIQGKVRGIIRRYS</sequence>
<comment type="similarity">
    <text evidence="1 12 13">Belongs to the peptidase S24 family.</text>
</comment>
<dbReference type="PANTHER" id="PTHR33516">
    <property type="entry name" value="LEXA REPRESSOR"/>
    <property type="match status" value="1"/>
</dbReference>
<evidence type="ECO:0000256" key="2">
    <source>
        <dbReference type="ARBA" id="ARBA00022491"/>
    </source>
</evidence>
<reference evidence="17" key="1">
    <citation type="submission" date="2017-09" db="EMBL/GenBank/DDBJ databases">
        <title>Depth-based differentiation of microbial function through sediment-hosted aquifers and enrichment of novel symbionts in the deep terrestrial subsurface.</title>
        <authorList>
            <person name="Probst A.J."/>
            <person name="Ladd B."/>
            <person name="Jarett J.K."/>
            <person name="Geller-Mcgrath D.E."/>
            <person name="Sieber C.M.K."/>
            <person name="Emerson J.B."/>
            <person name="Anantharaman K."/>
            <person name="Thomas B.C."/>
            <person name="Malmstrom R."/>
            <person name="Stieglmeier M."/>
            <person name="Klingl A."/>
            <person name="Woyke T."/>
            <person name="Ryan C.M."/>
            <person name="Banfield J.F."/>
        </authorList>
    </citation>
    <scope>NUCLEOTIDE SEQUENCE [LARGE SCALE GENOMIC DNA]</scope>
</reference>
<evidence type="ECO:0000256" key="6">
    <source>
        <dbReference type="ARBA" id="ARBA00022813"/>
    </source>
</evidence>
<dbReference type="HAMAP" id="MF_00015">
    <property type="entry name" value="LexA"/>
    <property type="match status" value="1"/>
</dbReference>
<dbReference type="InterPro" id="IPR036390">
    <property type="entry name" value="WH_DNA-bd_sf"/>
</dbReference>
<keyword evidence="5 12" id="KW-0378">Hydrolase</keyword>
<evidence type="ECO:0000259" key="14">
    <source>
        <dbReference type="Pfam" id="PF00717"/>
    </source>
</evidence>
<feature type="site" description="Cleavage; by autolysis" evidence="12">
    <location>
        <begin position="91"/>
        <end position="92"/>
    </location>
</feature>
<dbReference type="Gene3D" id="2.10.109.10">
    <property type="entry name" value="Umud Fragment, subunit A"/>
    <property type="match status" value="1"/>
</dbReference>
<dbReference type="GO" id="GO:0009432">
    <property type="term" value="P:SOS response"/>
    <property type="evidence" value="ECO:0007669"/>
    <property type="project" value="UniProtKB-UniRule"/>
</dbReference>
<evidence type="ECO:0000256" key="8">
    <source>
        <dbReference type="ARBA" id="ARBA00023125"/>
    </source>
</evidence>
<dbReference type="InterPro" id="IPR006199">
    <property type="entry name" value="LexA_DNA-bd_dom"/>
</dbReference>
<gene>
    <name evidence="12" type="primary">lexA</name>
    <name evidence="16" type="ORF">COT51_01595</name>
</gene>
<evidence type="ECO:0000313" key="16">
    <source>
        <dbReference type="EMBL" id="PIS21587.1"/>
    </source>
</evidence>
<evidence type="ECO:0000256" key="7">
    <source>
        <dbReference type="ARBA" id="ARBA00023015"/>
    </source>
</evidence>
<dbReference type="NCBIfam" id="TIGR00498">
    <property type="entry name" value="lexA"/>
    <property type="match status" value="1"/>
</dbReference>
<dbReference type="InterPro" id="IPR050077">
    <property type="entry name" value="LexA_repressor"/>
</dbReference>
<dbReference type="InterPro" id="IPR015927">
    <property type="entry name" value="Peptidase_S24_S26A/B/C"/>
</dbReference>
<keyword evidence="11 12" id="KW-0742">SOS response</keyword>
<dbReference type="Pfam" id="PF00717">
    <property type="entry name" value="Peptidase_S24"/>
    <property type="match status" value="1"/>
</dbReference>
<accession>A0A2H0X9H7</accession>
<dbReference type="GO" id="GO:0004252">
    <property type="term" value="F:serine-type endopeptidase activity"/>
    <property type="evidence" value="ECO:0007669"/>
    <property type="project" value="UniProtKB-UniRule"/>
</dbReference>
<evidence type="ECO:0000256" key="5">
    <source>
        <dbReference type="ARBA" id="ARBA00022801"/>
    </source>
</evidence>
<dbReference type="InterPro" id="IPR006197">
    <property type="entry name" value="Peptidase_S24_LexA"/>
</dbReference>
<comment type="subunit">
    <text evidence="12">Homodimer.</text>
</comment>
<keyword evidence="9 12" id="KW-0804">Transcription</keyword>
<evidence type="ECO:0000256" key="11">
    <source>
        <dbReference type="ARBA" id="ARBA00023236"/>
    </source>
</evidence>
<dbReference type="Proteomes" id="UP000231098">
    <property type="component" value="Unassembled WGS sequence"/>
</dbReference>
<dbReference type="PRINTS" id="PR00726">
    <property type="entry name" value="LEXASERPTASE"/>
</dbReference>
<dbReference type="PANTHER" id="PTHR33516:SF2">
    <property type="entry name" value="LEXA REPRESSOR-RELATED"/>
    <property type="match status" value="1"/>
</dbReference>
<keyword evidence="8 12" id="KW-0238">DNA-binding</keyword>
<feature type="domain" description="Peptidase S24/S26A/S26B/S26C" evidence="14">
    <location>
        <begin position="84"/>
        <end position="197"/>
    </location>
</feature>
<evidence type="ECO:0000256" key="9">
    <source>
        <dbReference type="ARBA" id="ARBA00023163"/>
    </source>
</evidence>
<feature type="active site" description="For autocatalytic cleavage activity" evidence="12">
    <location>
        <position position="127"/>
    </location>
</feature>
<dbReference type="GO" id="GO:0006260">
    <property type="term" value="P:DNA replication"/>
    <property type="evidence" value="ECO:0007669"/>
    <property type="project" value="UniProtKB-UniRule"/>
</dbReference>
<evidence type="ECO:0000256" key="13">
    <source>
        <dbReference type="RuleBase" id="RU003991"/>
    </source>
</evidence>
<evidence type="ECO:0000259" key="15">
    <source>
        <dbReference type="Pfam" id="PF01726"/>
    </source>
</evidence>
<feature type="DNA-binding region" description="H-T-H motif" evidence="12">
    <location>
        <begin position="29"/>
        <end position="49"/>
    </location>
</feature>
<evidence type="ECO:0000256" key="12">
    <source>
        <dbReference type="HAMAP-Rule" id="MF_00015"/>
    </source>
</evidence>
<dbReference type="GO" id="GO:0003677">
    <property type="term" value="F:DNA binding"/>
    <property type="evidence" value="ECO:0007669"/>
    <property type="project" value="UniProtKB-UniRule"/>
</dbReference>
<keyword evidence="3 12" id="KW-0235">DNA replication</keyword>
<comment type="caution">
    <text evidence="16">The sequence shown here is derived from an EMBL/GenBank/DDBJ whole genome shotgun (WGS) entry which is preliminary data.</text>
</comment>